<reference evidence="10 11" key="1">
    <citation type="journal article" date="2017" name="Biotechnol. Biofuels">
        <title>Differential beta-glucosidase expression as a function of carbon source availability in Talaromyces amestolkiae: a genomic and proteomic approach.</title>
        <authorList>
            <person name="de Eugenio L.I."/>
            <person name="Mendez-Liter J.A."/>
            <person name="Nieto-Dominguez M."/>
            <person name="Alonso L."/>
            <person name="Gil-Munoz J."/>
            <person name="Barriuso J."/>
            <person name="Prieto A."/>
            <person name="Martinez M.J."/>
        </authorList>
    </citation>
    <scope>NUCLEOTIDE SEQUENCE [LARGE SCALE GENOMIC DNA]</scope>
    <source>
        <strain evidence="10 11">CIB</strain>
    </source>
</reference>
<gene>
    <name evidence="10" type="ORF">BHQ10_002634</name>
</gene>
<dbReference type="RefSeq" id="XP_040731139.1">
    <property type="nucleotide sequence ID" value="XM_040874802.1"/>
</dbReference>
<dbReference type="GO" id="GO:0050660">
    <property type="term" value="F:flavin adenine dinucleotide binding"/>
    <property type="evidence" value="ECO:0007669"/>
    <property type="project" value="InterPro"/>
</dbReference>
<dbReference type="CDD" id="cd00567">
    <property type="entry name" value="ACAD"/>
    <property type="match status" value="1"/>
</dbReference>
<protein>
    <recommendedName>
        <fullName evidence="12">Acyl-CoA dehydrogenase/oxidase C-terminal domain-containing protein</fullName>
    </recommendedName>
</protein>
<dbReference type="InterPro" id="IPR037069">
    <property type="entry name" value="AcylCoA_DH/ox_N_sf"/>
</dbReference>
<keyword evidence="4 6" id="KW-0274">FAD</keyword>
<keyword evidence="5 6" id="KW-0560">Oxidoreductase</keyword>
<evidence type="ECO:0000256" key="1">
    <source>
        <dbReference type="ARBA" id="ARBA00001974"/>
    </source>
</evidence>
<sequence length="432" mass="49136">MNFELPPDLVSYLKDLDEFIDKEITPLQESNDNQRFFDHRREDARTNWAAGGTPTEEWEELLIEARRRADKAGFYRFSLPKKYGGSEGSSLWMAVIREHLAAKGLGLFNDLQNEASVVGNFPVVEMFLQFGNEDQKRQFIWGQLNGHVLMTFGLTEPHHGSDATYLETAAVRHGRVGQAGWLINGQKMWQTGQHRATHCIVFARTAGKAGASSGITAFIVPANSEGVHIESYQWTFNMPTDHATTSFTDVWVPNTAILGQLNQGLSVAQCFVHENRIRQAASSLGAANYCVRESIEYAKSRKPFGRPLIYNQAIQFPLVRLATQIEMLRLLIYKTAWQMDRTEKSRIEEVLTDRIAMCNYWANALCCEAADRAIQVHGAIGYSRHKPFEHIYRHHRRYRITEGSEEIQMRRIGAKLASLNQSGRKFEAKPKL</sequence>
<dbReference type="FunFam" id="2.40.110.10:FF:000002">
    <property type="entry name" value="Acyl-CoA dehydrogenase fadE12"/>
    <property type="match status" value="1"/>
</dbReference>
<dbReference type="SUPFAM" id="SSF47203">
    <property type="entry name" value="Acyl-CoA dehydrogenase C-terminal domain-like"/>
    <property type="match status" value="1"/>
</dbReference>
<dbReference type="InterPro" id="IPR009100">
    <property type="entry name" value="AcylCoA_DH/oxidase_NM_dom_sf"/>
</dbReference>
<evidence type="ECO:0000313" key="11">
    <source>
        <dbReference type="Proteomes" id="UP000249363"/>
    </source>
</evidence>
<keyword evidence="3 6" id="KW-0285">Flavoprotein</keyword>
<dbReference type="PANTHER" id="PTHR43884:SF34">
    <property type="entry name" value="ACYL-COA DEHYDROGENASE FAMILY PROTEIN"/>
    <property type="match status" value="1"/>
</dbReference>
<dbReference type="InterPro" id="IPR006091">
    <property type="entry name" value="Acyl-CoA_Oxase/DH_mid-dom"/>
</dbReference>
<dbReference type="SUPFAM" id="SSF56645">
    <property type="entry name" value="Acyl-CoA dehydrogenase NM domain-like"/>
    <property type="match status" value="1"/>
</dbReference>
<dbReference type="PANTHER" id="PTHR43884">
    <property type="entry name" value="ACYL-COA DEHYDROGENASE"/>
    <property type="match status" value="1"/>
</dbReference>
<dbReference type="STRING" id="1196081.A0A364KSV0"/>
<dbReference type="Gene3D" id="1.20.140.10">
    <property type="entry name" value="Butyryl-CoA Dehydrogenase, subunit A, domain 3"/>
    <property type="match status" value="1"/>
</dbReference>
<dbReference type="Gene3D" id="2.40.110.10">
    <property type="entry name" value="Butyryl-CoA Dehydrogenase, subunit A, domain 2"/>
    <property type="match status" value="1"/>
</dbReference>
<proteinExistence type="inferred from homology"/>
<dbReference type="InterPro" id="IPR036250">
    <property type="entry name" value="AcylCo_DH-like_C"/>
</dbReference>
<dbReference type="FunFam" id="1.20.140.10:FF:000037">
    <property type="entry name" value="Similar to acyl-CoA dehydrogenase"/>
    <property type="match status" value="1"/>
</dbReference>
<evidence type="ECO:0000256" key="6">
    <source>
        <dbReference type="RuleBase" id="RU362125"/>
    </source>
</evidence>
<dbReference type="Proteomes" id="UP000249363">
    <property type="component" value="Unassembled WGS sequence"/>
</dbReference>
<dbReference type="GO" id="GO:0003995">
    <property type="term" value="F:acyl-CoA dehydrogenase activity"/>
    <property type="evidence" value="ECO:0007669"/>
    <property type="project" value="TreeGrafter"/>
</dbReference>
<evidence type="ECO:0000313" key="10">
    <source>
        <dbReference type="EMBL" id="RAO66622.1"/>
    </source>
</evidence>
<evidence type="ECO:0008006" key="12">
    <source>
        <dbReference type="Google" id="ProtNLM"/>
    </source>
</evidence>
<comment type="similarity">
    <text evidence="2 6">Belongs to the acyl-CoA dehydrogenase family.</text>
</comment>
<evidence type="ECO:0000259" key="9">
    <source>
        <dbReference type="Pfam" id="PF02771"/>
    </source>
</evidence>
<dbReference type="GO" id="GO:0046359">
    <property type="term" value="P:butyrate catabolic process"/>
    <property type="evidence" value="ECO:0007669"/>
    <property type="project" value="TreeGrafter"/>
</dbReference>
<dbReference type="Pfam" id="PF02770">
    <property type="entry name" value="Acyl-CoA_dh_M"/>
    <property type="match status" value="1"/>
</dbReference>
<dbReference type="InterPro" id="IPR013786">
    <property type="entry name" value="AcylCoA_DH/ox_N"/>
</dbReference>
<dbReference type="Pfam" id="PF02771">
    <property type="entry name" value="Acyl-CoA_dh_N"/>
    <property type="match status" value="1"/>
</dbReference>
<evidence type="ECO:0000256" key="3">
    <source>
        <dbReference type="ARBA" id="ARBA00022630"/>
    </source>
</evidence>
<evidence type="ECO:0000256" key="2">
    <source>
        <dbReference type="ARBA" id="ARBA00009347"/>
    </source>
</evidence>
<comment type="cofactor">
    <cofactor evidence="1 6">
        <name>FAD</name>
        <dbReference type="ChEBI" id="CHEBI:57692"/>
    </cofactor>
</comment>
<feature type="domain" description="Acyl-CoA oxidase/dehydrogenase middle" evidence="8">
    <location>
        <begin position="152"/>
        <end position="249"/>
    </location>
</feature>
<dbReference type="OrthoDB" id="9988775at2759"/>
<name>A0A364KSV0_TALAM</name>
<evidence type="ECO:0000259" key="8">
    <source>
        <dbReference type="Pfam" id="PF02770"/>
    </source>
</evidence>
<dbReference type="GO" id="GO:0033539">
    <property type="term" value="P:fatty acid beta-oxidation using acyl-CoA dehydrogenase"/>
    <property type="evidence" value="ECO:0007669"/>
    <property type="project" value="TreeGrafter"/>
</dbReference>
<organism evidence="10 11">
    <name type="scientific">Talaromyces amestolkiae</name>
    <dbReference type="NCBI Taxonomy" id="1196081"/>
    <lineage>
        <taxon>Eukaryota</taxon>
        <taxon>Fungi</taxon>
        <taxon>Dikarya</taxon>
        <taxon>Ascomycota</taxon>
        <taxon>Pezizomycotina</taxon>
        <taxon>Eurotiomycetes</taxon>
        <taxon>Eurotiomycetidae</taxon>
        <taxon>Eurotiales</taxon>
        <taxon>Trichocomaceae</taxon>
        <taxon>Talaromyces</taxon>
        <taxon>Talaromyces sect. Talaromyces</taxon>
    </lineage>
</organism>
<feature type="domain" description="Acyl-CoA dehydrogenase/oxidase C-terminal" evidence="7">
    <location>
        <begin position="262"/>
        <end position="416"/>
    </location>
</feature>
<dbReference type="AlphaFoldDB" id="A0A364KSV0"/>
<dbReference type="Pfam" id="PF00441">
    <property type="entry name" value="Acyl-CoA_dh_1"/>
    <property type="match status" value="1"/>
</dbReference>
<evidence type="ECO:0000256" key="4">
    <source>
        <dbReference type="ARBA" id="ARBA00022827"/>
    </source>
</evidence>
<dbReference type="PIRSF" id="PIRSF016578">
    <property type="entry name" value="HsaA"/>
    <property type="match status" value="1"/>
</dbReference>
<feature type="domain" description="Acyl-CoA dehydrogenase/oxidase N-terminal" evidence="9">
    <location>
        <begin position="47"/>
        <end position="143"/>
    </location>
</feature>
<keyword evidence="11" id="KW-1185">Reference proteome</keyword>
<dbReference type="EMBL" id="MIKG01000004">
    <property type="protein sequence ID" value="RAO66622.1"/>
    <property type="molecule type" value="Genomic_DNA"/>
</dbReference>
<evidence type="ECO:0000256" key="5">
    <source>
        <dbReference type="ARBA" id="ARBA00023002"/>
    </source>
</evidence>
<dbReference type="GeneID" id="63791851"/>
<dbReference type="InterPro" id="IPR009075">
    <property type="entry name" value="AcylCo_DH/oxidase_C"/>
</dbReference>
<dbReference type="Gene3D" id="1.10.540.10">
    <property type="entry name" value="Acyl-CoA dehydrogenase/oxidase, N-terminal domain"/>
    <property type="match status" value="1"/>
</dbReference>
<accession>A0A364KSV0</accession>
<comment type="caution">
    <text evidence="10">The sequence shown here is derived from an EMBL/GenBank/DDBJ whole genome shotgun (WGS) entry which is preliminary data.</text>
</comment>
<dbReference type="InterPro" id="IPR046373">
    <property type="entry name" value="Acyl-CoA_Oxase/DH_mid-dom_sf"/>
</dbReference>
<evidence type="ECO:0000259" key="7">
    <source>
        <dbReference type="Pfam" id="PF00441"/>
    </source>
</evidence>